<comment type="caution">
    <text evidence="1">The sequence shown here is derived from an EMBL/GenBank/DDBJ whole genome shotgun (WGS) entry which is preliminary data.</text>
</comment>
<sequence>MLAKFLHPVRMIVTNGSISRDGNDPPPPAVVNRQHLTLSPTLQLFMLLPMKVPHHTLCISSARAGPCRPSKNRARNYFCGFLGYEAQQNVLTKNDS</sequence>
<accession>A0A4Y2IVA3</accession>
<dbReference type="AlphaFoldDB" id="A0A4Y2IVA3"/>
<name>A0A4Y2IVA3_ARAVE</name>
<protein>
    <submittedName>
        <fullName evidence="1">Uncharacterized protein</fullName>
    </submittedName>
</protein>
<keyword evidence="2" id="KW-1185">Reference proteome</keyword>
<dbReference type="EMBL" id="BGPR01002964">
    <property type="protein sequence ID" value="GBM81753.1"/>
    <property type="molecule type" value="Genomic_DNA"/>
</dbReference>
<gene>
    <name evidence="1" type="ORF">AVEN_13470_1</name>
</gene>
<reference evidence="1 2" key="1">
    <citation type="journal article" date="2019" name="Sci. Rep.">
        <title>Orb-weaving spider Araneus ventricosus genome elucidates the spidroin gene catalogue.</title>
        <authorList>
            <person name="Kono N."/>
            <person name="Nakamura H."/>
            <person name="Ohtoshi R."/>
            <person name="Moran D.A.P."/>
            <person name="Shinohara A."/>
            <person name="Yoshida Y."/>
            <person name="Fujiwara M."/>
            <person name="Mori M."/>
            <person name="Tomita M."/>
            <person name="Arakawa K."/>
        </authorList>
    </citation>
    <scope>NUCLEOTIDE SEQUENCE [LARGE SCALE GENOMIC DNA]</scope>
</reference>
<organism evidence="1 2">
    <name type="scientific">Araneus ventricosus</name>
    <name type="common">Orbweaver spider</name>
    <name type="synonym">Epeira ventricosa</name>
    <dbReference type="NCBI Taxonomy" id="182803"/>
    <lineage>
        <taxon>Eukaryota</taxon>
        <taxon>Metazoa</taxon>
        <taxon>Ecdysozoa</taxon>
        <taxon>Arthropoda</taxon>
        <taxon>Chelicerata</taxon>
        <taxon>Arachnida</taxon>
        <taxon>Araneae</taxon>
        <taxon>Araneomorphae</taxon>
        <taxon>Entelegynae</taxon>
        <taxon>Araneoidea</taxon>
        <taxon>Araneidae</taxon>
        <taxon>Araneus</taxon>
    </lineage>
</organism>
<proteinExistence type="predicted"/>
<dbReference type="Proteomes" id="UP000499080">
    <property type="component" value="Unassembled WGS sequence"/>
</dbReference>
<evidence type="ECO:0000313" key="1">
    <source>
        <dbReference type="EMBL" id="GBM81753.1"/>
    </source>
</evidence>
<evidence type="ECO:0000313" key="2">
    <source>
        <dbReference type="Proteomes" id="UP000499080"/>
    </source>
</evidence>